<keyword evidence="2" id="KW-1185">Reference proteome</keyword>
<dbReference type="EMBL" id="JAQQWK010000001">
    <property type="protein sequence ID" value="KAK8054958.1"/>
    <property type="molecule type" value="Genomic_DNA"/>
</dbReference>
<sequence>MSGALPSELTTLSTKDLADKILTAQFDIKDKKGRYYELASKIDPAKILPSNPQLNYLDIQAKLGAPVNQLSSSRDGKLNSYQSRILSLGRDTAQSVLELRYEDQEKFKIDALRKSLPFNIETSPYTIKAFGKTFEKIDLAKTLKNGPNDALERFFKAHRDWIAKDKAVKSHLTAIKNARKAVLATTCRLPRL</sequence>
<gene>
    <name evidence="1" type="ORF">PG993_000185</name>
</gene>
<accession>A0ABR1U7S5</accession>
<proteinExistence type="predicted"/>
<evidence type="ECO:0000313" key="2">
    <source>
        <dbReference type="Proteomes" id="UP001444661"/>
    </source>
</evidence>
<evidence type="ECO:0000313" key="1">
    <source>
        <dbReference type="EMBL" id="KAK8054958.1"/>
    </source>
</evidence>
<name>A0ABR1U7S5_9PEZI</name>
<comment type="caution">
    <text evidence="1">The sequence shown here is derived from an EMBL/GenBank/DDBJ whole genome shotgun (WGS) entry which is preliminary data.</text>
</comment>
<protein>
    <submittedName>
        <fullName evidence="1">Uncharacterized protein</fullName>
    </submittedName>
</protein>
<reference evidence="1 2" key="1">
    <citation type="submission" date="2023-01" db="EMBL/GenBank/DDBJ databases">
        <title>Analysis of 21 Apiospora genomes using comparative genomics revels a genus with tremendous synthesis potential of carbohydrate active enzymes and secondary metabolites.</title>
        <authorList>
            <person name="Sorensen T."/>
        </authorList>
    </citation>
    <scope>NUCLEOTIDE SEQUENCE [LARGE SCALE GENOMIC DNA]</scope>
    <source>
        <strain evidence="1 2">CBS 33761</strain>
    </source>
</reference>
<dbReference type="Proteomes" id="UP001444661">
    <property type="component" value="Unassembled WGS sequence"/>
</dbReference>
<organism evidence="1 2">
    <name type="scientific">Apiospora rasikravindrae</name>
    <dbReference type="NCBI Taxonomy" id="990691"/>
    <lineage>
        <taxon>Eukaryota</taxon>
        <taxon>Fungi</taxon>
        <taxon>Dikarya</taxon>
        <taxon>Ascomycota</taxon>
        <taxon>Pezizomycotina</taxon>
        <taxon>Sordariomycetes</taxon>
        <taxon>Xylariomycetidae</taxon>
        <taxon>Amphisphaeriales</taxon>
        <taxon>Apiosporaceae</taxon>
        <taxon>Apiospora</taxon>
    </lineage>
</organism>